<dbReference type="Gene3D" id="2.60.40.2610">
    <property type="entry name" value="Outer membrane usher protein FimD, plug domain"/>
    <property type="match status" value="1"/>
</dbReference>
<dbReference type="InterPro" id="IPR000015">
    <property type="entry name" value="Fimb_usher"/>
</dbReference>
<dbReference type="GO" id="GO:0009279">
    <property type="term" value="C:cell outer membrane"/>
    <property type="evidence" value="ECO:0007669"/>
    <property type="project" value="TreeGrafter"/>
</dbReference>
<evidence type="ECO:0000313" key="3">
    <source>
        <dbReference type="Proteomes" id="UP000221538"/>
    </source>
</evidence>
<proteinExistence type="predicted"/>
<dbReference type="Gene3D" id="2.60.40.3110">
    <property type="match status" value="1"/>
</dbReference>
<dbReference type="RefSeq" id="WP_255308829.1">
    <property type="nucleotide sequence ID" value="NZ_BEWI01000031.1"/>
</dbReference>
<name>A0A292ZD21_SPHSA</name>
<keyword evidence="1" id="KW-0732">Signal</keyword>
<gene>
    <name evidence="2" type="ORF">SFOMI_1263</name>
</gene>
<dbReference type="EMBL" id="BEWI01000031">
    <property type="protein sequence ID" value="GAY20733.1"/>
    <property type="molecule type" value="Genomic_DNA"/>
</dbReference>
<dbReference type="PANTHER" id="PTHR30451">
    <property type="entry name" value="OUTER MEMBRANE USHER PROTEIN"/>
    <property type="match status" value="1"/>
</dbReference>
<protein>
    <submittedName>
        <fullName evidence="2">Sigma-fimbriae usher protein</fullName>
    </submittedName>
</protein>
<dbReference type="Pfam" id="PF00577">
    <property type="entry name" value="Usher"/>
    <property type="match status" value="1"/>
</dbReference>
<feature type="signal peptide" evidence="1">
    <location>
        <begin position="1"/>
        <end position="24"/>
    </location>
</feature>
<dbReference type="Proteomes" id="UP000221538">
    <property type="component" value="Unassembled WGS sequence"/>
</dbReference>
<feature type="chain" id="PRO_5012041896" evidence="1">
    <location>
        <begin position="25"/>
        <end position="775"/>
    </location>
</feature>
<reference evidence="2 3" key="2">
    <citation type="journal article" date="2013" name="Environ. Sci. Technol.">
        <title>The 4-tert-butylphenol-utilizing bacterium Sphingobium fuliginis OMI can degrade bisphenols via phenolic ring hydroxylation and meta-cleavage pathway.</title>
        <authorList>
            <person name="Ogata Y."/>
            <person name="Goda S."/>
            <person name="Toyama T."/>
            <person name="Sei K."/>
            <person name="Ike M."/>
        </authorList>
    </citation>
    <scope>NUCLEOTIDE SEQUENCE [LARGE SCALE GENOMIC DNA]</scope>
    <source>
        <strain evidence="2 3">OMI</strain>
    </source>
</reference>
<dbReference type="AlphaFoldDB" id="A0A292ZD21"/>
<accession>A0A292ZD21</accession>
<sequence>MKSRALEGAMVALCLLSRPAAAQAPPGHGSPPAAGEDGDGPSLMLVRLLVNGQAQEGEILAGRRGDAWFLKAADLERWKIRPDAPPVTIDGEALVPLPSFITPSFDAASQQLDLTVPAERFAVQRLSGSAGRLLPTAGTFAAFLNYDLSVSHQDELASSAFLEAGLSDDWGLFANSMTVGQSSGIGNGVVRLDSYFIRDDPQDLRRLILGDTVTTSPDWGRQIRYGGVRYGTEFGLSPTLITFPTPAFLGRTAVPSNVELLVNNAVRFQSDVDQGPFSIDQVPLVTGAGEVTLVVRDAMGVERRVRTPYYVSPRLLSAGLSAWSFEAGAERRDYGIASFSYGTAFAAGSYRRGLTDWLTVDARAEASGDVQMLGGGLSFVWPLLGEFSLALAGSLGREGSGGLYRASFARITPRWNIAFSYQRASDRFDQIGIDRPADRIARQFQASAGASLGDLGSMVVTWTDLEYGDGNRARIGSANYSVGIGSRAYMSLFAIRSDMAGREPEAVVGLGLTIPLGTRTSVYAQGDNRNRLAEIRRTAPLSGGWGYRLAGSEGENDRQQAEMNWRGSTGELSLEAARFRGKTGLRLLASGGVMLAAGSIHASRRIENGFGVVEVPGQGNVRIYQENRPVARTDRRGIAIVPDLRPYEANRISLAPSDLPLDVRLPDDTMIVVPRIRGAAHARFPVEQDRPGTVVVATADGKPVAAGANVRTDGGETLFVGFGGEIFVRNLREGMVLEIDTGGSVCKAIVTGIAPRDTLPRIGPVACAFQREPAP</sequence>
<evidence type="ECO:0000256" key="1">
    <source>
        <dbReference type="SAM" id="SignalP"/>
    </source>
</evidence>
<dbReference type="InterPro" id="IPR042186">
    <property type="entry name" value="FimD_plug_dom"/>
</dbReference>
<evidence type="ECO:0000313" key="2">
    <source>
        <dbReference type="EMBL" id="GAY20733.1"/>
    </source>
</evidence>
<reference evidence="2 3" key="1">
    <citation type="journal article" date="2013" name="Biodegradation">
        <title>Occurrence of 4-tert-butylphenol (4-t-BP) biodegradation in an aquatic sample caused by the presence of Spirodela polyrrhiza and isolation of a 4-t-BP-utilizing bacterium.</title>
        <authorList>
            <person name="Ogata Y."/>
            <person name="Toyama T."/>
            <person name="Yu N."/>
            <person name="Wang X."/>
            <person name="Sei K."/>
            <person name="Ike M."/>
        </authorList>
    </citation>
    <scope>NUCLEOTIDE SEQUENCE [LARGE SCALE GENOMIC DNA]</scope>
    <source>
        <strain evidence="2 3">OMI</strain>
    </source>
</reference>
<dbReference type="GO" id="GO:0009297">
    <property type="term" value="P:pilus assembly"/>
    <property type="evidence" value="ECO:0007669"/>
    <property type="project" value="InterPro"/>
</dbReference>
<organism evidence="2 3">
    <name type="scientific">Sphingobium fuliginis (strain ATCC 27551)</name>
    <dbReference type="NCBI Taxonomy" id="336203"/>
    <lineage>
        <taxon>Bacteria</taxon>
        <taxon>Pseudomonadati</taxon>
        <taxon>Pseudomonadota</taxon>
        <taxon>Alphaproteobacteria</taxon>
        <taxon>Sphingomonadales</taxon>
        <taxon>Sphingomonadaceae</taxon>
        <taxon>Sphingobium</taxon>
    </lineage>
</organism>
<comment type="caution">
    <text evidence="2">The sequence shown here is derived from an EMBL/GenBank/DDBJ whole genome shotgun (WGS) entry which is preliminary data.</text>
</comment>
<dbReference type="PANTHER" id="PTHR30451:SF5">
    <property type="entry name" value="SLR0019 PROTEIN"/>
    <property type="match status" value="1"/>
</dbReference>
<dbReference type="GO" id="GO:0015473">
    <property type="term" value="F:fimbrial usher porin activity"/>
    <property type="evidence" value="ECO:0007669"/>
    <property type="project" value="InterPro"/>
</dbReference>